<accession>X1MGX4</accession>
<dbReference type="InterPro" id="IPR017642">
    <property type="entry name" value="DNA_S_mod_DndB"/>
</dbReference>
<protein>
    <recommendedName>
        <fullName evidence="2">DGQHR domain-containing protein</fullName>
    </recommendedName>
</protein>
<dbReference type="InterPro" id="IPR017601">
    <property type="entry name" value="DGQHR-contain_dom"/>
</dbReference>
<gene>
    <name evidence="1" type="ORF">S06H3_32612</name>
</gene>
<dbReference type="NCBIfam" id="TIGR03187">
    <property type="entry name" value="DGQHR"/>
    <property type="match status" value="1"/>
</dbReference>
<evidence type="ECO:0000313" key="1">
    <source>
        <dbReference type="EMBL" id="GAI30498.1"/>
    </source>
</evidence>
<feature type="non-terminal residue" evidence="1">
    <location>
        <position position="1"/>
    </location>
</feature>
<evidence type="ECO:0008006" key="2">
    <source>
        <dbReference type="Google" id="ProtNLM"/>
    </source>
</evidence>
<organism evidence="1">
    <name type="scientific">marine sediment metagenome</name>
    <dbReference type="NCBI Taxonomy" id="412755"/>
    <lineage>
        <taxon>unclassified sequences</taxon>
        <taxon>metagenomes</taxon>
        <taxon>ecological metagenomes</taxon>
    </lineage>
</organism>
<dbReference type="EMBL" id="BARV01019401">
    <property type="protein sequence ID" value="GAI30498.1"/>
    <property type="molecule type" value="Genomic_DNA"/>
</dbReference>
<feature type="non-terminal residue" evidence="1">
    <location>
        <position position="277"/>
    </location>
</feature>
<name>X1MGX4_9ZZZZ</name>
<dbReference type="AlphaFoldDB" id="X1MGX4"/>
<reference evidence="1" key="1">
    <citation type="journal article" date="2014" name="Front. Microbiol.">
        <title>High frequency of phylogenetically diverse reductive dehalogenase-homologous genes in deep subseafloor sedimentary metagenomes.</title>
        <authorList>
            <person name="Kawai M."/>
            <person name="Futagami T."/>
            <person name="Toyoda A."/>
            <person name="Takaki Y."/>
            <person name="Nishi S."/>
            <person name="Hori S."/>
            <person name="Arai W."/>
            <person name="Tsubouchi T."/>
            <person name="Morono Y."/>
            <person name="Uchiyama I."/>
            <person name="Ito T."/>
            <person name="Fujiyama A."/>
            <person name="Inagaki F."/>
            <person name="Takami H."/>
        </authorList>
    </citation>
    <scope>NUCLEOTIDE SEQUENCE</scope>
    <source>
        <strain evidence="1">Expedition CK06-06</strain>
    </source>
</reference>
<dbReference type="CDD" id="cd16413">
    <property type="entry name" value="DGQHR_domain"/>
    <property type="match status" value="1"/>
</dbReference>
<proteinExistence type="predicted"/>
<comment type="caution">
    <text evidence="1">The sequence shown here is derived from an EMBL/GenBank/DDBJ whole genome shotgun (WGS) entry which is preliminary data.</text>
</comment>
<dbReference type="Pfam" id="PF14072">
    <property type="entry name" value="DndB"/>
    <property type="match status" value="1"/>
</dbReference>
<sequence>DRNFKIQAGFSAKQIDVFAKDEHNIFIIFCTSNKSISLKDEIRIISDLKKDISLSIKKHYDKSFRISFLLVTRNIIWNETDEKLASEKQIFYWKHDDLEAYRMLVEQLGHAAKYQMYSILFQGRKSPEVRDIQVPAMRGGVGREKYYCFLIRPQELFKIAYVHRREKSNPKEIGSTYQRMINKRRIEKIGEYIDKGNSFQNNIIIAFKQKPTFEPNPKVKAVSGISYGILKSPPFYGCAWIIDGQHRLYGYSKSKHAATHTLPVVAFESLNVEYQAN</sequence>